<organism evidence="2 3">
    <name type="scientific">Aerophobetes bacterium</name>
    <dbReference type="NCBI Taxonomy" id="2030807"/>
    <lineage>
        <taxon>Bacteria</taxon>
        <taxon>Candidatus Aerophobota</taxon>
    </lineage>
</organism>
<sequence>MSTESTGRSDHGVRSGTPPHQEAGEHERATEKVFQATKDAAKTVASFVYNHGWSFATYSVGKVRQGLDKVYFQRQEGFENLKNDYTALSDQYRKNEHLSGDSIREFLKQANDEVTETMWATAGLALVANLTIQVACSFFGWVPGVGLCLGYVNKTVLGVAAVAGYELLMAKKALASASSYILRASDDFENDRNQEFVKGVVVRIIDSYEAHSMVGSIAPAMQKIIEMGEQFWIKRNFDVSEADQGFMATAKRVFNRVTGTPDRDPNNGSLRGRSRSRLHHNE</sequence>
<feature type="region of interest" description="Disordered" evidence="1">
    <location>
        <begin position="1"/>
        <end position="29"/>
    </location>
</feature>
<protein>
    <submittedName>
        <fullName evidence="2">Uncharacterized protein</fullName>
    </submittedName>
</protein>
<feature type="compositionally biased region" description="Basic residues" evidence="1">
    <location>
        <begin position="272"/>
        <end position="282"/>
    </location>
</feature>
<evidence type="ECO:0000313" key="3">
    <source>
        <dbReference type="Proteomes" id="UP000218775"/>
    </source>
</evidence>
<dbReference type="Proteomes" id="UP000218775">
    <property type="component" value="Unassembled WGS sequence"/>
</dbReference>
<feature type="region of interest" description="Disordered" evidence="1">
    <location>
        <begin position="257"/>
        <end position="282"/>
    </location>
</feature>
<evidence type="ECO:0000313" key="2">
    <source>
        <dbReference type="EMBL" id="PCI76546.1"/>
    </source>
</evidence>
<dbReference type="AlphaFoldDB" id="A0A2A4X210"/>
<reference evidence="3" key="1">
    <citation type="submission" date="2017-08" db="EMBL/GenBank/DDBJ databases">
        <title>A dynamic microbial community with high functional redundancy inhabits the cold, oxic subseafloor aquifer.</title>
        <authorList>
            <person name="Tully B.J."/>
            <person name="Wheat C.G."/>
            <person name="Glazer B.T."/>
            <person name="Huber J.A."/>
        </authorList>
    </citation>
    <scope>NUCLEOTIDE SEQUENCE [LARGE SCALE GENOMIC DNA]</scope>
</reference>
<dbReference type="EMBL" id="NVUK01000027">
    <property type="protein sequence ID" value="PCI76546.1"/>
    <property type="molecule type" value="Genomic_DNA"/>
</dbReference>
<proteinExistence type="predicted"/>
<comment type="caution">
    <text evidence="2">The sequence shown here is derived from an EMBL/GenBank/DDBJ whole genome shotgun (WGS) entry which is preliminary data.</text>
</comment>
<accession>A0A2A4X210</accession>
<name>A0A2A4X210_UNCAE</name>
<evidence type="ECO:0000256" key="1">
    <source>
        <dbReference type="SAM" id="MobiDB-lite"/>
    </source>
</evidence>
<gene>
    <name evidence="2" type="ORF">COB21_04240</name>
</gene>